<dbReference type="PANTHER" id="PTHR33744:SF17">
    <property type="entry name" value="CONSERVED PROTEIN"/>
    <property type="match status" value="1"/>
</dbReference>
<protein>
    <submittedName>
        <fullName evidence="4">DNA-binding PucR family transcriptional regulator</fullName>
    </submittedName>
</protein>
<evidence type="ECO:0000313" key="5">
    <source>
        <dbReference type="Proteomes" id="UP000230842"/>
    </source>
</evidence>
<sequence>MVEDLGTTLLHLACGDADSTAEISSVVFYDPLDDAVPPNHAIVLAVGVREPHEVVALLDRLGAHQAAGLVVRGPVEVDDTCAETVARAGVPLLGLTPGASWAQLAAMLRSLIAEGDVGEAEPETLGGLPSGDLFALANAIGTLLDAPVTIEDRSSRVLAFSGRQDEADPSRVETVLGRQVPQRYTRILEERGVFRELYRSTAPVRVQPLASDGDFAIPRVALAVRAGDEILGSIWAAVRSPLSTERSQALQDSAKLVALHLLRMRAGADVERRLRADLVATALEAGPGSSEAIARLGLADQTCLVLAMATGDAPSAAAGEGPRHVAERQRLADAFALHLSAVYPRSATAPIGDVVYGIVGVRRDSDDVEERAERIATEFLDWVGAEHPRIGIGPAAPELAGLARSRSGADRALRVLAQGTAVRRVARISEVRVDALVIELADLAAARGDGVAGPVARLVAYDAKRGASLVETLRAWLDAFGDVAAASAAVYTHPNTFRYRLRRLAEVGGLDLDDPDARFAAMLELRLMGSTPAG</sequence>
<dbReference type="Pfam" id="PF17853">
    <property type="entry name" value="GGDEF_2"/>
    <property type="match status" value="1"/>
</dbReference>
<evidence type="ECO:0000259" key="2">
    <source>
        <dbReference type="Pfam" id="PF13556"/>
    </source>
</evidence>
<evidence type="ECO:0000256" key="1">
    <source>
        <dbReference type="ARBA" id="ARBA00006754"/>
    </source>
</evidence>
<dbReference type="InterPro" id="IPR025736">
    <property type="entry name" value="PucR_C-HTH_dom"/>
</dbReference>
<dbReference type="AlphaFoldDB" id="A0A2M9B6Y4"/>
<organism evidence="4 5">
    <name type="scientific">Mumia flava</name>
    <dbReference type="NCBI Taxonomy" id="1348852"/>
    <lineage>
        <taxon>Bacteria</taxon>
        <taxon>Bacillati</taxon>
        <taxon>Actinomycetota</taxon>
        <taxon>Actinomycetes</taxon>
        <taxon>Propionibacteriales</taxon>
        <taxon>Nocardioidaceae</taxon>
        <taxon>Mumia</taxon>
    </lineage>
</organism>
<comment type="similarity">
    <text evidence="1">Belongs to the CdaR family.</text>
</comment>
<feature type="domain" description="PucR C-terminal helix-turn-helix" evidence="2">
    <location>
        <begin position="469"/>
        <end position="526"/>
    </location>
</feature>
<dbReference type="Pfam" id="PF13556">
    <property type="entry name" value="HTH_30"/>
    <property type="match status" value="1"/>
</dbReference>
<dbReference type="GO" id="GO:0003677">
    <property type="term" value="F:DNA binding"/>
    <property type="evidence" value="ECO:0007669"/>
    <property type="project" value="UniProtKB-KW"/>
</dbReference>
<comment type="caution">
    <text evidence="4">The sequence shown here is derived from an EMBL/GenBank/DDBJ whole genome shotgun (WGS) entry which is preliminary data.</text>
</comment>
<evidence type="ECO:0000259" key="3">
    <source>
        <dbReference type="Pfam" id="PF17853"/>
    </source>
</evidence>
<dbReference type="PANTHER" id="PTHR33744">
    <property type="entry name" value="CARBOHYDRATE DIACID REGULATOR"/>
    <property type="match status" value="1"/>
</dbReference>
<dbReference type="EMBL" id="PGEZ01000002">
    <property type="protein sequence ID" value="PJJ53687.1"/>
    <property type="molecule type" value="Genomic_DNA"/>
</dbReference>
<keyword evidence="5" id="KW-1185">Reference proteome</keyword>
<dbReference type="InterPro" id="IPR041522">
    <property type="entry name" value="CdaR_GGDEF"/>
</dbReference>
<name>A0A2M9B6Y4_9ACTN</name>
<dbReference type="Gene3D" id="1.10.10.2840">
    <property type="entry name" value="PucR C-terminal helix-turn-helix domain"/>
    <property type="match status" value="1"/>
</dbReference>
<reference evidence="4 5" key="1">
    <citation type="submission" date="2017-11" db="EMBL/GenBank/DDBJ databases">
        <title>Genomic Encyclopedia of Archaeal and Bacterial Type Strains, Phase II (KMG-II): From Individual Species to Whole Genera.</title>
        <authorList>
            <person name="Goeker M."/>
        </authorList>
    </citation>
    <scope>NUCLEOTIDE SEQUENCE [LARGE SCALE GENOMIC DNA]</scope>
    <source>
        <strain evidence="4 5">DSM 27763</strain>
    </source>
</reference>
<dbReference type="Proteomes" id="UP000230842">
    <property type="component" value="Unassembled WGS sequence"/>
</dbReference>
<dbReference type="InterPro" id="IPR042070">
    <property type="entry name" value="PucR_C-HTH_sf"/>
</dbReference>
<evidence type="ECO:0000313" key="4">
    <source>
        <dbReference type="EMBL" id="PJJ53687.1"/>
    </source>
</evidence>
<accession>A0A2M9B6Y4</accession>
<dbReference type="InterPro" id="IPR051448">
    <property type="entry name" value="CdaR-like_regulators"/>
</dbReference>
<keyword evidence="4" id="KW-0238">DNA-binding</keyword>
<proteinExistence type="inferred from homology"/>
<feature type="domain" description="CdaR GGDEF-like" evidence="3">
    <location>
        <begin position="301"/>
        <end position="415"/>
    </location>
</feature>
<gene>
    <name evidence="4" type="ORF">CLV56_3178</name>
</gene>